<dbReference type="InterPro" id="IPR004046">
    <property type="entry name" value="GST_C"/>
</dbReference>
<comment type="caution">
    <text evidence="4">The sequence shown here is derived from an EMBL/GenBank/DDBJ whole genome shotgun (WGS) entry which is preliminary data.</text>
</comment>
<dbReference type="SFLD" id="SFLDG01150">
    <property type="entry name" value="Main.1:_Beta-like"/>
    <property type="match status" value="1"/>
</dbReference>
<organism evidence="4 5">
    <name type="scientific">Lactococcus hircilactis</name>
    <dbReference type="NCBI Taxonomy" id="1494462"/>
    <lineage>
        <taxon>Bacteria</taxon>
        <taxon>Bacillati</taxon>
        <taxon>Bacillota</taxon>
        <taxon>Bacilli</taxon>
        <taxon>Lactobacillales</taxon>
        <taxon>Streptococcaceae</taxon>
        <taxon>Lactococcus</taxon>
    </lineage>
</organism>
<dbReference type="AlphaFoldDB" id="A0A7X1Z7D7"/>
<dbReference type="CDD" id="cd03057">
    <property type="entry name" value="GST_N_Beta"/>
    <property type="match status" value="1"/>
</dbReference>
<evidence type="ECO:0000259" key="2">
    <source>
        <dbReference type="PROSITE" id="PS50404"/>
    </source>
</evidence>
<keyword evidence="5" id="KW-1185">Reference proteome</keyword>
<dbReference type="InterPro" id="IPR036249">
    <property type="entry name" value="Thioredoxin-like_sf"/>
</dbReference>
<dbReference type="PANTHER" id="PTHR44051:SF8">
    <property type="entry name" value="GLUTATHIONE S-TRANSFERASE GSTA"/>
    <property type="match status" value="1"/>
</dbReference>
<dbReference type="PANTHER" id="PTHR44051">
    <property type="entry name" value="GLUTATHIONE S-TRANSFERASE-RELATED"/>
    <property type="match status" value="1"/>
</dbReference>
<dbReference type="Gene3D" id="3.40.30.10">
    <property type="entry name" value="Glutaredoxin"/>
    <property type="match status" value="1"/>
</dbReference>
<dbReference type="Proteomes" id="UP000439550">
    <property type="component" value="Unassembled WGS sequence"/>
</dbReference>
<gene>
    <name evidence="4" type="ORF">GHI93_01295</name>
</gene>
<dbReference type="Gene3D" id="1.20.1050.10">
    <property type="match status" value="1"/>
</dbReference>
<protein>
    <submittedName>
        <fullName evidence="4">Glutathione S-transferase</fullName>
    </submittedName>
</protein>
<evidence type="ECO:0000313" key="5">
    <source>
        <dbReference type="Proteomes" id="UP000439550"/>
    </source>
</evidence>
<comment type="similarity">
    <text evidence="1">Belongs to the GST superfamily.</text>
</comment>
<feature type="domain" description="GST C-terminal" evidence="3">
    <location>
        <begin position="85"/>
        <end position="208"/>
    </location>
</feature>
<dbReference type="PROSITE" id="PS50404">
    <property type="entry name" value="GST_NTER"/>
    <property type="match status" value="1"/>
</dbReference>
<dbReference type="InterPro" id="IPR004045">
    <property type="entry name" value="Glutathione_S-Trfase_N"/>
</dbReference>
<sequence length="208" mass="24514">MKLFYASGASSLAVHILLEESGLDYSLEKVNLDTKKYKDQEYGLINPKAYVPALKTNYGVMTECAVILEYIAHLVTDKSFIETYGTQLFWEQKVWLNYIATELHKNFISPFRVGNWLPNTEESKNLVYKRVFPRLKYINDYLGSNHFLVNNQFSLVDPYLFVMTNWVRRLEFSFINLENLERFDMEMRKREAVKRVLKREGKAHSLDS</sequence>
<dbReference type="EMBL" id="WITJ01000002">
    <property type="protein sequence ID" value="MQW38584.1"/>
    <property type="molecule type" value="Genomic_DNA"/>
</dbReference>
<evidence type="ECO:0000313" key="4">
    <source>
        <dbReference type="EMBL" id="MQW38584.1"/>
    </source>
</evidence>
<reference evidence="4 5" key="1">
    <citation type="submission" date="2019-10" db="EMBL/GenBank/DDBJ databases">
        <authorList>
            <person name="Dong K."/>
        </authorList>
    </citation>
    <scope>NUCLEOTIDE SEQUENCE [LARGE SCALE GENOMIC DNA]</scope>
    <source>
        <strain evidence="4 5">DSM 28960</strain>
    </source>
</reference>
<dbReference type="GO" id="GO:0016740">
    <property type="term" value="F:transferase activity"/>
    <property type="evidence" value="ECO:0007669"/>
    <property type="project" value="UniProtKB-KW"/>
</dbReference>
<accession>A0A7X1Z7D7</accession>
<dbReference type="OrthoDB" id="8772754at2"/>
<evidence type="ECO:0000259" key="3">
    <source>
        <dbReference type="PROSITE" id="PS50405"/>
    </source>
</evidence>
<dbReference type="RefSeq" id="WP_153494876.1">
    <property type="nucleotide sequence ID" value="NZ_CBCRWP010000002.1"/>
</dbReference>
<dbReference type="SFLD" id="SFLDG00358">
    <property type="entry name" value="Main_(cytGST)"/>
    <property type="match status" value="1"/>
</dbReference>
<dbReference type="PROSITE" id="PS50405">
    <property type="entry name" value="GST_CTER"/>
    <property type="match status" value="1"/>
</dbReference>
<dbReference type="InterPro" id="IPR010987">
    <property type="entry name" value="Glutathione-S-Trfase_C-like"/>
</dbReference>
<dbReference type="InterPro" id="IPR036282">
    <property type="entry name" value="Glutathione-S-Trfase_C_sf"/>
</dbReference>
<proteinExistence type="inferred from homology"/>
<dbReference type="CDD" id="cd03188">
    <property type="entry name" value="GST_C_Beta"/>
    <property type="match status" value="1"/>
</dbReference>
<name>A0A7X1Z7D7_9LACT</name>
<dbReference type="SFLD" id="SFLDS00019">
    <property type="entry name" value="Glutathione_Transferase_(cytos"/>
    <property type="match status" value="1"/>
</dbReference>
<dbReference type="InterPro" id="IPR040079">
    <property type="entry name" value="Glutathione_S-Trfase"/>
</dbReference>
<evidence type="ECO:0000256" key="1">
    <source>
        <dbReference type="RuleBase" id="RU003494"/>
    </source>
</evidence>
<keyword evidence="4" id="KW-0808">Transferase</keyword>
<dbReference type="Pfam" id="PF02798">
    <property type="entry name" value="GST_N"/>
    <property type="match status" value="1"/>
</dbReference>
<dbReference type="SUPFAM" id="SSF52833">
    <property type="entry name" value="Thioredoxin-like"/>
    <property type="match status" value="1"/>
</dbReference>
<feature type="domain" description="GST N-terminal" evidence="2">
    <location>
        <begin position="1"/>
        <end position="79"/>
    </location>
</feature>
<dbReference type="Pfam" id="PF00043">
    <property type="entry name" value="GST_C"/>
    <property type="match status" value="1"/>
</dbReference>
<dbReference type="SUPFAM" id="SSF47616">
    <property type="entry name" value="GST C-terminal domain-like"/>
    <property type="match status" value="1"/>
</dbReference>